<feature type="domain" description="SnoaL-like" evidence="1">
    <location>
        <begin position="10"/>
        <end position="134"/>
    </location>
</feature>
<evidence type="ECO:0000259" key="1">
    <source>
        <dbReference type="Pfam" id="PF13577"/>
    </source>
</evidence>
<dbReference type="SUPFAM" id="SSF54427">
    <property type="entry name" value="NTF2-like"/>
    <property type="match status" value="1"/>
</dbReference>
<sequence>MSDQTLMRLQRLEDHLAIQQLAARFSDAVNERDVDAFISTWAEDGAVWEIGQPLPLRGEGRDGIRKMLNQLFTIEHYFMQMTHSGVLSLNGDHATARFVIREHGRGANTFYDNLAIYNDEVIRQADGWRFLRRTYTYRFLAQEPFGGTAYPVSVP</sequence>
<name>A0AB36EBS2_AGRTU</name>
<dbReference type="Pfam" id="PF13577">
    <property type="entry name" value="SnoaL_4"/>
    <property type="match status" value="1"/>
</dbReference>
<dbReference type="EMBL" id="LXKT01000029">
    <property type="protein sequence ID" value="OCJ32816.1"/>
    <property type="molecule type" value="Genomic_DNA"/>
</dbReference>
<dbReference type="Gene3D" id="3.10.450.50">
    <property type="match status" value="1"/>
</dbReference>
<reference evidence="2 3" key="1">
    <citation type="journal article" date="2016" name="PeerJ">
        <title>Gall-ID: tools for genotyping gall-causing phytopathogenic bacteria.</title>
        <authorList>
            <person name="Davis E.W.II."/>
            <person name="Weisberg A.J."/>
            <person name="Tabima J.F."/>
            <person name="Grunwald N.J."/>
            <person name="Chang J.H."/>
        </authorList>
    </citation>
    <scope>NUCLEOTIDE SEQUENCE [LARGE SCALE GENOMIC DNA]</scope>
    <source>
        <strain evidence="2 3">N2/73</strain>
    </source>
</reference>
<dbReference type="AlphaFoldDB" id="A0AB36EBS2"/>
<accession>A0AB36EBS2</accession>
<gene>
    <name evidence="2" type="ORF">A6U91_21805</name>
</gene>
<comment type="caution">
    <text evidence="2">The sequence shown here is derived from an EMBL/GenBank/DDBJ whole genome shotgun (WGS) entry which is preliminary data.</text>
</comment>
<evidence type="ECO:0000313" key="2">
    <source>
        <dbReference type="EMBL" id="OCJ32816.1"/>
    </source>
</evidence>
<organism evidence="2 3">
    <name type="scientific">Agrobacterium tumefaciens</name>
    <dbReference type="NCBI Taxonomy" id="358"/>
    <lineage>
        <taxon>Bacteria</taxon>
        <taxon>Pseudomonadati</taxon>
        <taxon>Pseudomonadota</taxon>
        <taxon>Alphaproteobacteria</taxon>
        <taxon>Hyphomicrobiales</taxon>
        <taxon>Rhizobiaceae</taxon>
        <taxon>Rhizobium/Agrobacterium group</taxon>
        <taxon>Agrobacterium</taxon>
        <taxon>Agrobacterium tumefaciens complex</taxon>
    </lineage>
</organism>
<evidence type="ECO:0000313" key="3">
    <source>
        <dbReference type="Proteomes" id="UP000093451"/>
    </source>
</evidence>
<dbReference type="InterPro" id="IPR032710">
    <property type="entry name" value="NTF2-like_dom_sf"/>
</dbReference>
<dbReference type="CDD" id="cd00531">
    <property type="entry name" value="NTF2_like"/>
    <property type="match status" value="1"/>
</dbReference>
<protein>
    <recommendedName>
        <fullName evidence="1">SnoaL-like domain-containing protein</fullName>
    </recommendedName>
</protein>
<proteinExistence type="predicted"/>
<dbReference type="RefSeq" id="WP_062451788.1">
    <property type="nucleotide sequence ID" value="NZ_JBFDVB010000023.1"/>
</dbReference>
<dbReference type="InterPro" id="IPR037401">
    <property type="entry name" value="SnoaL-like"/>
</dbReference>
<dbReference type="Proteomes" id="UP000093451">
    <property type="component" value="Unassembled WGS sequence"/>
</dbReference>